<dbReference type="Gene3D" id="3.30.460.10">
    <property type="entry name" value="Beta Polymerase, domain 2"/>
    <property type="match status" value="1"/>
</dbReference>
<dbReference type="OrthoDB" id="9803106at2"/>
<dbReference type="InterPro" id="IPR052548">
    <property type="entry name" value="Type_VII_TA_antitoxin"/>
</dbReference>
<name>A0A3M9NMY9_9BACT</name>
<dbReference type="Pfam" id="PF18765">
    <property type="entry name" value="Polbeta"/>
    <property type="match status" value="1"/>
</dbReference>
<organism evidence="2 3">
    <name type="scientific">Hanamia caeni</name>
    <dbReference type="NCBI Taxonomy" id="2294116"/>
    <lineage>
        <taxon>Bacteria</taxon>
        <taxon>Pseudomonadati</taxon>
        <taxon>Bacteroidota</taxon>
        <taxon>Chitinophagia</taxon>
        <taxon>Chitinophagales</taxon>
        <taxon>Chitinophagaceae</taxon>
        <taxon>Hanamia</taxon>
    </lineage>
</organism>
<dbReference type="SUPFAM" id="SSF81301">
    <property type="entry name" value="Nucleotidyltransferase"/>
    <property type="match status" value="1"/>
</dbReference>
<accession>A0A3M9NMY9</accession>
<dbReference type="AlphaFoldDB" id="A0A3M9NMY9"/>
<dbReference type="RefSeq" id="WP_123119715.1">
    <property type="nucleotide sequence ID" value="NZ_RJJR01000002.1"/>
</dbReference>
<dbReference type="InterPro" id="IPR041633">
    <property type="entry name" value="Polbeta"/>
</dbReference>
<dbReference type="InterPro" id="IPR043519">
    <property type="entry name" value="NT_sf"/>
</dbReference>
<sequence>MIYGLKEETVNELKKIFSGFPDVEEVILYGSRAKGNYKPGSDIDLTFKGNNLSLKILNKISLQIDNLFLPYTFDLSVFEHIENKELIDHIQRIGQILYQKNLQAQTRSHNIHS</sequence>
<dbReference type="Proteomes" id="UP000267223">
    <property type="component" value="Unassembled WGS sequence"/>
</dbReference>
<dbReference type="PANTHER" id="PTHR33933">
    <property type="entry name" value="NUCLEOTIDYLTRANSFERASE"/>
    <property type="match status" value="1"/>
</dbReference>
<evidence type="ECO:0000313" key="2">
    <source>
        <dbReference type="EMBL" id="RNI39150.1"/>
    </source>
</evidence>
<proteinExistence type="predicted"/>
<comment type="caution">
    <text evidence="2">The sequence shown here is derived from an EMBL/GenBank/DDBJ whole genome shotgun (WGS) entry which is preliminary data.</text>
</comment>
<keyword evidence="2" id="KW-0808">Transferase</keyword>
<dbReference type="CDD" id="cd05403">
    <property type="entry name" value="NT_KNTase_like"/>
    <property type="match status" value="1"/>
</dbReference>
<dbReference type="PANTHER" id="PTHR33933:SF1">
    <property type="entry name" value="PROTEIN ADENYLYLTRANSFERASE MNTA-RELATED"/>
    <property type="match status" value="1"/>
</dbReference>
<dbReference type="GO" id="GO:0016740">
    <property type="term" value="F:transferase activity"/>
    <property type="evidence" value="ECO:0007669"/>
    <property type="project" value="UniProtKB-KW"/>
</dbReference>
<evidence type="ECO:0000313" key="3">
    <source>
        <dbReference type="Proteomes" id="UP000267223"/>
    </source>
</evidence>
<protein>
    <submittedName>
        <fullName evidence="2">Nucleotidyltransferase domain-containing protein</fullName>
    </submittedName>
</protein>
<dbReference type="EMBL" id="RJJR01000002">
    <property type="protein sequence ID" value="RNI39150.1"/>
    <property type="molecule type" value="Genomic_DNA"/>
</dbReference>
<evidence type="ECO:0000259" key="1">
    <source>
        <dbReference type="Pfam" id="PF18765"/>
    </source>
</evidence>
<keyword evidence="3" id="KW-1185">Reference proteome</keyword>
<gene>
    <name evidence="2" type="ORF">EFY79_05790</name>
</gene>
<feature type="domain" description="Polymerase beta nucleotidyltransferase" evidence="1">
    <location>
        <begin position="11"/>
        <end position="101"/>
    </location>
</feature>
<reference evidence="2 3" key="1">
    <citation type="submission" date="2018-11" db="EMBL/GenBank/DDBJ databases">
        <title>Draft genome sequence of Ferruginibacter sp. BO-59.</title>
        <authorList>
            <person name="Im W.T."/>
        </authorList>
    </citation>
    <scope>NUCLEOTIDE SEQUENCE [LARGE SCALE GENOMIC DNA]</scope>
    <source>
        <strain evidence="2 3">BO-59</strain>
    </source>
</reference>